<keyword evidence="8 13" id="KW-0269">Exonuclease</keyword>
<evidence type="ECO:0000313" key="18">
    <source>
        <dbReference type="Proteomes" id="UP000462865"/>
    </source>
</evidence>
<dbReference type="Pfam" id="PF01930">
    <property type="entry name" value="Cas_Cas4"/>
    <property type="match status" value="1"/>
</dbReference>
<comment type="caution">
    <text evidence="16">The sequence shown here is derived from an EMBL/GenBank/DDBJ whole genome shotgun (WGS) entry which is preliminary data.</text>
</comment>
<reference evidence="17" key="1">
    <citation type="submission" date="2018-05" db="EMBL/GenBank/DDBJ databases">
        <title>Genome Sequencing of selected type strains of the family Eggerthellaceae.</title>
        <authorList>
            <person name="Danylec N."/>
            <person name="Stoll D.A."/>
            <person name="Doetsch A."/>
            <person name="Huch M."/>
        </authorList>
    </citation>
    <scope>NUCLEOTIDE SEQUENCE [LARGE SCALE GENOMIC DNA]</scope>
    <source>
        <strain evidence="17">DSM 27213</strain>
    </source>
</reference>
<comment type="function">
    <text evidence="13">CRISPR (clustered regularly interspaced short palindromic repeat) is an adaptive immune system that provides protection against mobile genetic elements (viruses, transposable elements and conjugative plasmids). CRISPR clusters contain sequences complementary to antecedent mobile elements and target invading nucleic acids. CRISPR clusters are transcribed and processed into CRISPR RNA (crRNA).</text>
</comment>
<evidence type="ECO:0000259" key="14">
    <source>
        <dbReference type="Pfam" id="PF01930"/>
    </source>
</evidence>
<evidence type="ECO:0000256" key="11">
    <source>
        <dbReference type="ARBA" id="ARBA00023118"/>
    </source>
</evidence>
<evidence type="ECO:0000256" key="4">
    <source>
        <dbReference type="ARBA" id="ARBA00020049"/>
    </source>
</evidence>
<dbReference type="GO" id="GO:0051607">
    <property type="term" value="P:defense response to virus"/>
    <property type="evidence" value="ECO:0007669"/>
    <property type="project" value="UniProtKB-KW"/>
</dbReference>
<reference evidence="15 18" key="4">
    <citation type="journal article" date="2019" name="Nat. Med.">
        <title>A library of human gut bacterial isolates paired with longitudinal multiomics data enables mechanistic microbiome research.</title>
        <authorList>
            <person name="Poyet M."/>
            <person name="Groussin M."/>
            <person name="Gibbons S.M."/>
            <person name="Avila-Pacheco J."/>
            <person name="Jiang X."/>
            <person name="Kearney S.M."/>
            <person name="Perrotta A.R."/>
            <person name="Berdy B."/>
            <person name="Zhao S."/>
            <person name="Lieberman T.D."/>
            <person name="Swanson P.K."/>
            <person name="Smith M."/>
            <person name="Roesemann S."/>
            <person name="Alexander J.E."/>
            <person name="Rich S.A."/>
            <person name="Livny J."/>
            <person name="Vlamakis H."/>
            <person name="Clish C."/>
            <person name="Bullock K."/>
            <person name="Deik A."/>
            <person name="Scott J."/>
            <person name="Pierce K.A."/>
            <person name="Xavier R.J."/>
            <person name="Alm E.J."/>
        </authorList>
    </citation>
    <scope>NUCLEOTIDE SEQUENCE [LARGE SCALE GENOMIC DNA]</scope>
    <source>
        <strain evidence="15 18">BIOML-A1</strain>
    </source>
</reference>
<protein>
    <recommendedName>
        <fullName evidence="4 13">CRISPR-associated exonuclease Cas4</fullName>
        <ecNumber evidence="3 13">3.1.12.1</ecNumber>
    </recommendedName>
</protein>
<evidence type="ECO:0000256" key="3">
    <source>
        <dbReference type="ARBA" id="ARBA00012768"/>
    </source>
</evidence>
<dbReference type="InterPro" id="IPR011604">
    <property type="entry name" value="PDDEXK-like_dom_sf"/>
</dbReference>
<evidence type="ECO:0000256" key="6">
    <source>
        <dbReference type="ARBA" id="ARBA00022723"/>
    </source>
</evidence>
<dbReference type="EMBL" id="WKZA01000003">
    <property type="protein sequence ID" value="MSA93756.1"/>
    <property type="molecule type" value="Genomic_DNA"/>
</dbReference>
<dbReference type="GO" id="GO:0004527">
    <property type="term" value="F:exonuclease activity"/>
    <property type="evidence" value="ECO:0007669"/>
    <property type="project" value="UniProtKB-KW"/>
</dbReference>
<comment type="cofactor">
    <cofactor evidence="1">
        <name>[4Fe-4S] cluster</name>
        <dbReference type="ChEBI" id="CHEBI:49883"/>
    </cofactor>
</comment>
<evidence type="ECO:0000256" key="8">
    <source>
        <dbReference type="ARBA" id="ARBA00022839"/>
    </source>
</evidence>
<sequence>MYADDELLPLSGLQHIAYCERQWALIHLEQIWDESYDTVRGSLFHERVHLEGYSAAKGVRSERGYRLVSRSLGIAGIADVVEFAADGDAAKAVVRPVEYKVGKPKIEEWDRIQVCAQALCLEEMLGCAVGQGDLFYGATRRRERVVLDDALRERVAGLALRMHELFERGETPRAVRGSKCRRCSLADSCLPEAFDHDAVAYWKEAGFEKASQHALCDEL</sequence>
<keyword evidence="6 13" id="KW-0479">Metal-binding</keyword>
<dbReference type="EMBL" id="QIBW01000005">
    <property type="protein sequence ID" value="ROT90529.1"/>
    <property type="molecule type" value="Genomic_DNA"/>
</dbReference>
<evidence type="ECO:0000256" key="1">
    <source>
        <dbReference type="ARBA" id="ARBA00001966"/>
    </source>
</evidence>
<dbReference type="Gene3D" id="3.90.320.10">
    <property type="match status" value="1"/>
</dbReference>
<keyword evidence="12 13" id="KW-0464">Manganese</keyword>
<gene>
    <name evidence="16" type="primary">cas4</name>
    <name evidence="16" type="ORF">DMP12_05845</name>
    <name evidence="15" type="ORF">GKG38_01460</name>
</gene>
<dbReference type="NCBIfam" id="TIGR00372">
    <property type="entry name" value="cas4"/>
    <property type="match status" value="1"/>
</dbReference>
<dbReference type="InterPro" id="IPR022765">
    <property type="entry name" value="Dna2/Cas4_DUF83"/>
</dbReference>
<keyword evidence="10 13" id="KW-0411">Iron-sulfur</keyword>
<dbReference type="PANTHER" id="PTHR36531:SF6">
    <property type="entry name" value="DNA REPLICATION ATP-DEPENDENT HELICASE_NUCLEASE DNA2"/>
    <property type="match status" value="1"/>
</dbReference>
<dbReference type="AlphaFoldDB" id="A0A423ULC4"/>
<comment type="cofactor">
    <cofactor evidence="13">
        <name>iron-sulfur cluster</name>
        <dbReference type="ChEBI" id="CHEBI:30408"/>
    </cofactor>
</comment>
<dbReference type="Proteomes" id="UP000462865">
    <property type="component" value="Unassembled WGS sequence"/>
</dbReference>
<dbReference type="InterPro" id="IPR013343">
    <property type="entry name" value="CRISPR-assoc_prot_Cas4"/>
</dbReference>
<reference evidence="16" key="2">
    <citation type="journal article" date="2019" name="Int. J. Syst. Evol. Microbiol.">
        <title>Gordonibacter faecihominis is a later heterotypic synonym of Gordonibacter urolithinfaciens.</title>
        <authorList>
            <person name="Danylec N."/>
            <person name="Stoll D.A."/>
            <person name="Huch M."/>
        </authorList>
    </citation>
    <scope>NUCLEOTIDE SEQUENCE</scope>
    <source>
        <strain evidence="16">DSM 27213</strain>
    </source>
</reference>
<proteinExistence type="inferred from homology"/>
<evidence type="ECO:0000256" key="10">
    <source>
        <dbReference type="ARBA" id="ARBA00023014"/>
    </source>
</evidence>
<dbReference type="Proteomes" id="UP000285258">
    <property type="component" value="Unassembled WGS sequence"/>
</dbReference>
<keyword evidence="5 13" id="KW-0540">Nuclease</keyword>
<dbReference type="PANTHER" id="PTHR36531">
    <property type="entry name" value="CRISPR-ASSOCIATED EXONUCLEASE CAS4"/>
    <property type="match status" value="1"/>
</dbReference>
<dbReference type="InterPro" id="IPR051827">
    <property type="entry name" value="Cas4_exonuclease"/>
</dbReference>
<evidence type="ECO:0000256" key="2">
    <source>
        <dbReference type="ARBA" id="ARBA00009189"/>
    </source>
</evidence>
<comment type="similarity">
    <text evidence="2 13">Belongs to the CRISPR-associated exonuclease Cas4 family.</text>
</comment>
<name>A0A423ULC4_9ACTN</name>
<reference evidence="16" key="3">
    <citation type="journal article" date="2019" name="Microbiol. Resour. Announc.">
        <title>Draft Genome Sequences of Type Strains of Gordonibacter faecihominis, Paraeggerthella hongkongensis, Parvibacter caecicola,Slackia equolifaciens, Slackia faecicanis, and Slackia isoflavoniconvertens.</title>
        <authorList>
            <person name="Danylec N."/>
            <person name="Stoll D.A."/>
            <person name="Dotsch A."/>
            <person name="Huch M."/>
        </authorList>
    </citation>
    <scope>NUCLEOTIDE SEQUENCE</scope>
    <source>
        <strain evidence="16">DSM 27213</strain>
    </source>
</reference>
<dbReference type="GO" id="GO:0046872">
    <property type="term" value="F:metal ion binding"/>
    <property type="evidence" value="ECO:0007669"/>
    <property type="project" value="UniProtKB-KW"/>
</dbReference>
<evidence type="ECO:0000313" key="17">
    <source>
        <dbReference type="Proteomes" id="UP000285258"/>
    </source>
</evidence>
<evidence type="ECO:0000313" key="15">
    <source>
        <dbReference type="EMBL" id="MSA93756.1"/>
    </source>
</evidence>
<dbReference type="GO" id="GO:0051536">
    <property type="term" value="F:iron-sulfur cluster binding"/>
    <property type="evidence" value="ECO:0007669"/>
    <property type="project" value="UniProtKB-KW"/>
</dbReference>
<keyword evidence="7 13" id="KW-0378">Hydrolase</keyword>
<evidence type="ECO:0000256" key="12">
    <source>
        <dbReference type="ARBA" id="ARBA00023211"/>
    </source>
</evidence>
<keyword evidence="9 13" id="KW-0408">Iron</keyword>
<evidence type="ECO:0000256" key="5">
    <source>
        <dbReference type="ARBA" id="ARBA00022722"/>
    </source>
</evidence>
<evidence type="ECO:0000256" key="9">
    <source>
        <dbReference type="ARBA" id="ARBA00023004"/>
    </source>
</evidence>
<evidence type="ECO:0000313" key="16">
    <source>
        <dbReference type="EMBL" id="ROT90529.1"/>
    </source>
</evidence>
<organism evidence="16 17">
    <name type="scientific">Gordonibacter urolithinfaciens</name>
    <dbReference type="NCBI Taxonomy" id="1335613"/>
    <lineage>
        <taxon>Bacteria</taxon>
        <taxon>Bacillati</taxon>
        <taxon>Actinomycetota</taxon>
        <taxon>Coriobacteriia</taxon>
        <taxon>Eggerthellales</taxon>
        <taxon>Eggerthellaceae</taxon>
        <taxon>Gordonibacter</taxon>
    </lineage>
</organism>
<comment type="cofactor">
    <cofactor evidence="13">
        <name>Mg(2+)</name>
        <dbReference type="ChEBI" id="CHEBI:18420"/>
    </cofactor>
    <cofactor evidence="13">
        <name>Mn(2+)</name>
        <dbReference type="ChEBI" id="CHEBI:29035"/>
    </cofactor>
    <text evidence="13">Mg(2+) or Mn(2+) required for ssDNA cleavage activity.</text>
</comment>
<evidence type="ECO:0000256" key="7">
    <source>
        <dbReference type="ARBA" id="ARBA00022801"/>
    </source>
</evidence>
<accession>A0A423ULC4</accession>
<evidence type="ECO:0000256" key="13">
    <source>
        <dbReference type="RuleBase" id="RU365022"/>
    </source>
</evidence>
<keyword evidence="11 13" id="KW-0051">Antiviral defense</keyword>
<dbReference type="EC" id="3.1.12.1" evidence="3 13"/>
<dbReference type="RefSeq" id="WP_096226811.1">
    <property type="nucleotide sequence ID" value="NZ_CP168029.1"/>
</dbReference>
<feature type="domain" description="DUF83" evidence="14">
    <location>
        <begin position="12"/>
        <end position="190"/>
    </location>
</feature>